<evidence type="ECO:0000256" key="5">
    <source>
        <dbReference type="SAM" id="MobiDB-lite"/>
    </source>
</evidence>
<feature type="domain" description="Rieske" evidence="6">
    <location>
        <begin position="17"/>
        <end position="103"/>
    </location>
</feature>
<dbReference type="EMBL" id="CP059572">
    <property type="protein sequence ID" value="QXJ21420.1"/>
    <property type="molecule type" value="Genomic_DNA"/>
</dbReference>
<evidence type="ECO:0000256" key="4">
    <source>
        <dbReference type="ARBA" id="ARBA00023014"/>
    </source>
</evidence>
<organism evidence="7 8">
    <name type="scientific">Actinomadura graeca</name>
    <dbReference type="NCBI Taxonomy" id="2750812"/>
    <lineage>
        <taxon>Bacteria</taxon>
        <taxon>Bacillati</taxon>
        <taxon>Actinomycetota</taxon>
        <taxon>Actinomycetes</taxon>
        <taxon>Streptosporangiales</taxon>
        <taxon>Thermomonosporaceae</taxon>
        <taxon>Actinomadura</taxon>
    </lineage>
</organism>
<gene>
    <name evidence="7" type="ORF">AGRA3207_002272</name>
</gene>
<protein>
    <submittedName>
        <fullName evidence="7">Rieske 2Fe-2S domain-containing protein</fullName>
    </submittedName>
</protein>
<keyword evidence="3" id="KW-0408">Iron</keyword>
<evidence type="ECO:0000256" key="3">
    <source>
        <dbReference type="ARBA" id="ARBA00023004"/>
    </source>
</evidence>
<keyword evidence="1" id="KW-0001">2Fe-2S</keyword>
<name>A0ABX8QRV8_9ACTN</name>
<dbReference type="Proteomes" id="UP001049518">
    <property type="component" value="Chromosome"/>
</dbReference>
<keyword evidence="4" id="KW-0411">Iron-sulfur</keyword>
<feature type="region of interest" description="Disordered" evidence="5">
    <location>
        <begin position="92"/>
        <end position="112"/>
    </location>
</feature>
<evidence type="ECO:0000313" key="7">
    <source>
        <dbReference type="EMBL" id="QXJ21420.1"/>
    </source>
</evidence>
<dbReference type="PROSITE" id="PS51296">
    <property type="entry name" value="RIESKE"/>
    <property type="match status" value="1"/>
</dbReference>
<keyword evidence="2" id="KW-0479">Metal-binding</keyword>
<dbReference type="Gene3D" id="2.102.10.10">
    <property type="entry name" value="Rieske [2Fe-2S] iron-sulphur domain"/>
    <property type="match status" value="1"/>
</dbReference>
<evidence type="ECO:0000259" key="6">
    <source>
        <dbReference type="PROSITE" id="PS51296"/>
    </source>
</evidence>
<dbReference type="Pfam" id="PF00355">
    <property type="entry name" value="Rieske"/>
    <property type="match status" value="1"/>
</dbReference>
<accession>A0ABX8QRV8</accession>
<proteinExistence type="predicted"/>
<evidence type="ECO:0000256" key="1">
    <source>
        <dbReference type="ARBA" id="ARBA00022714"/>
    </source>
</evidence>
<sequence length="112" mass="12288">MAWMDRGRGVRTGPGIRREVREEASPDGGGRVMSPERLSDGRLVVRYEGREYEIPEQCPHRGAPLAEGYLNGPFLRCAWHGATFDVRTGDRLRGPACPKLPAPASAGTVERS</sequence>
<reference evidence="7" key="1">
    <citation type="submission" date="2020-07" db="EMBL/GenBank/DDBJ databases">
        <authorList>
            <person name="Tarantini F.S."/>
            <person name="Hong K.W."/>
            <person name="Chan K.G."/>
        </authorList>
    </citation>
    <scope>NUCLEOTIDE SEQUENCE</scope>
    <source>
        <strain evidence="7">32-07</strain>
    </source>
</reference>
<dbReference type="InterPro" id="IPR017941">
    <property type="entry name" value="Rieske_2Fe-2S"/>
</dbReference>
<keyword evidence="8" id="KW-1185">Reference proteome</keyword>
<evidence type="ECO:0000256" key="2">
    <source>
        <dbReference type="ARBA" id="ARBA00022723"/>
    </source>
</evidence>
<evidence type="ECO:0000313" key="8">
    <source>
        <dbReference type="Proteomes" id="UP001049518"/>
    </source>
</evidence>
<dbReference type="InterPro" id="IPR036922">
    <property type="entry name" value="Rieske_2Fe-2S_sf"/>
</dbReference>
<dbReference type="SUPFAM" id="SSF50022">
    <property type="entry name" value="ISP domain"/>
    <property type="match status" value="1"/>
</dbReference>
<feature type="region of interest" description="Disordered" evidence="5">
    <location>
        <begin position="1"/>
        <end position="36"/>
    </location>
</feature>